<feature type="compositionally biased region" description="Low complexity" evidence="1">
    <location>
        <begin position="242"/>
        <end position="260"/>
    </location>
</feature>
<organism evidence="2 3">
    <name type="scientific">Trichinella murrelli</name>
    <dbReference type="NCBI Taxonomy" id="144512"/>
    <lineage>
        <taxon>Eukaryota</taxon>
        <taxon>Metazoa</taxon>
        <taxon>Ecdysozoa</taxon>
        <taxon>Nematoda</taxon>
        <taxon>Enoplea</taxon>
        <taxon>Dorylaimia</taxon>
        <taxon>Trichinellida</taxon>
        <taxon>Trichinellidae</taxon>
        <taxon>Trichinella</taxon>
    </lineage>
</organism>
<protein>
    <recommendedName>
        <fullName evidence="4">Reverse transcriptase domain-containing protein</fullName>
    </recommendedName>
</protein>
<comment type="caution">
    <text evidence="2">The sequence shown here is derived from an EMBL/GenBank/DDBJ whole genome shotgun (WGS) entry which is preliminary data.</text>
</comment>
<evidence type="ECO:0000256" key="1">
    <source>
        <dbReference type="SAM" id="MobiDB-lite"/>
    </source>
</evidence>
<gene>
    <name evidence="2" type="ORF">T05_1135</name>
</gene>
<proteinExistence type="predicted"/>
<evidence type="ECO:0000313" key="3">
    <source>
        <dbReference type="Proteomes" id="UP000055048"/>
    </source>
</evidence>
<feature type="compositionally biased region" description="Basic and acidic residues" evidence="1">
    <location>
        <begin position="110"/>
        <end position="132"/>
    </location>
</feature>
<feature type="region of interest" description="Disordered" evidence="1">
    <location>
        <begin position="591"/>
        <end position="619"/>
    </location>
</feature>
<keyword evidence="3" id="KW-1185">Reference proteome</keyword>
<dbReference type="Proteomes" id="UP000055048">
    <property type="component" value="Unassembled WGS sequence"/>
</dbReference>
<accession>A0A0V0T4I7</accession>
<feature type="compositionally biased region" description="Low complexity" evidence="1">
    <location>
        <begin position="272"/>
        <end position="281"/>
    </location>
</feature>
<dbReference type="EMBL" id="JYDJ01000710">
    <property type="protein sequence ID" value="KRX33765.1"/>
    <property type="molecule type" value="Genomic_DNA"/>
</dbReference>
<dbReference type="STRING" id="144512.A0A0V0T4I7"/>
<evidence type="ECO:0000313" key="2">
    <source>
        <dbReference type="EMBL" id="KRX33765.1"/>
    </source>
</evidence>
<feature type="compositionally biased region" description="Basic residues" evidence="1">
    <location>
        <begin position="174"/>
        <end position="188"/>
    </location>
</feature>
<name>A0A0V0T4I7_9BILA</name>
<feature type="compositionally biased region" description="Polar residues" evidence="1">
    <location>
        <begin position="592"/>
        <end position="604"/>
    </location>
</feature>
<feature type="region of interest" description="Disordered" evidence="1">
    <location>
        <begin position="157"/>
        <end position="285"/>
    </location>
</feature>
<dbReference type="AlphaFoldDB" id="A0A0V0T4I7"/>
<sequence>MSCSAVSAALHHEISAEFAAQVMSSHDASLFRAVPVNVCNQLQMIVQRSSSGAVQIRRNGLFPLRTEFSKVVMERFDEVECFVRSNDSRVAASMRSTKTPALKSGRRRGKEVNIEGQTERMERRRGSRDRTSATDLGTRMVTRGRKKLMEALVREAVHHEEASTSGVDVDVVKPTKKITGRTARHTRRAPSGDGERRSSGPSGAACGQADLYSGSAVTDRAEAKSRRSPNIKNAGQHIVKASPTSPHTRRPTTSSSPRTPKLSKRGARSKIPSTPETPSTSGGSGKQRVLVSLLLVTEELPDLEVLQRAEEQVTVRATFPIAQAVICPLGCEKPYTAVRPDGQFAHQTLTRHFMRVHNCHSVQWHYRCRNCNTDFLPADHRYLLRVVNTHVRSCVSRWEITRKLGESEDLHGVRCDLCDYVGVSKRAVGMHRRRHANENIMQITGKAVQIEALSKQVGYINVVAGDYIQFKFGKRVRQYVAPTQRRNGLDDQDVREAEEEEVPAESRTILGEPSTATAIESVESAALRTDLKFMIDAVASPVVPATDKSKRSDGSPAQLTQFQQKFLSASENWQSSDVVLQVVYDDTVECVSGSNEPSSHNTSRLQKKSPGKGGKGQVRLRSALTRDPAWLKSASAVQKAFNSAPARIVNAILRRPNACPSFTATQVADHYFNLRPAVTSLAPEVSDILPPPATDHSMLVAELSESEVWEKMQKAPNSAPGADRITIRMVRVADPDQFMPEEAEALTVPRGILREPGSATVIEAVEIYAPVPPRAVTAAQQMIHQIRQSSLAAQARRTNAQLAISWLDISNAFGTVSHDVLFSLLDRYGLEPTFTAFMKNLYKDATIVVKGANGTHVTARWSVGAETTAVNVFGQPITALAYADDIALFAPSIGTPSQRGELQCQPCPGPPDPAFAGKAPIPPKALDVERLQSVQWVGISSDSRVAATVFGMKTPVLMSGRRCGNEVNNGSHVEQMERWRGSTSATNLGTRVVTRGR</sequence>
<dbReference type="PANTHER" id="PTHR19446">
    <property type="entry name" value="REVERSE TRANSCRIPTASES"/>
    <property type="match status" value="1"/>
</dbReference>
<feature type="region of interest" description="Disordered" evidence="1">
    <location>
        <begin position="93"/>
        <end position="139"/>
    </location>
</feature>
<evidence type="ECO:0008006" key="4">
    <source>
        <dbReference type="Google" id="ProtNLM"/>
    </source>
</evidence>
<reference evidence="2 3" key="1">
    <citation type="submission" date="2015-01" db="EMBL/GenBank/DDBJ databases">
        <title>Evolution of Trichinella species and genotypes.</title>
        <authorList>
            <person name="Korhonen P.K."/>
            <person name="Edoardo P."/>
            <person name="Giuseppe L.R."/>
            <person name="Gasser R.B."/>
        </authorList>
    </citation>
    <scope>NUCLEOTIDE SEQUENCE [LARGE SCALE GENOMIC DNA]</scope>
    <source>
        <strain evidence="2">ISS417</strain>
    </source>
</reference>